<evidence type="ECO:0000313" key="1">
    <source>
        <dbReference type="EMBL" id="MBA4623015.1"/>
    </source>
</evidence>
<dbReference type="EMBL" id="GISG01041496">
    <property type="protein sequence ID" value="MBA4623015.1"/>
    <property type="molecule type" value="Transcribed_RNA"/>
</dbReference>
<sequence>MDIHIKISSSCINLCKYTIKFQKTVYNSSVIRFKEDYSGIHNTRQLSSICQNYNQINKVPNLKNLRKNCYHQGAPRTSRVSRFNDEVLSADRVHHYRRSSSPRPCLEFPVGLLPPLLVCNSAWCFSSKDLLIGD</sequence>
<organism evidence="1">
    <name type="scientific">Opuntia streptacantha</name>
    <name type="common">Prickly pear cactus</name>
    <name type="synonym">Opuntia cardona</name>
    <dbReference type="NCBI Taxonomy" id="393608"/>
    <lineage>
        <taxon>Eukaryota</taxon>
        <taxon>Viridiplantae</taxon>
        <taxon>Streptophyta</taxon>
        <taxon>Embryophyta</taxon>
        <taxon>Tracheophyta</taxon>
        <taxon>Spermatophyta</taxon>
        <taxon>Magnoliopsida</taxon>
        <taxon>eudicotyledons</taxon>
        <taxon>Gunneridae</taxon>
        <taxon>Pentapetalae</taxon>
        <taxon>Caryophyllales</taxon>
        <taxon>Cactineae</taxon>
        <taxon>Cactaceae</taxon>
        <taxon>Opuntioideae</taxon>
        <taxon>Opuntia</taxon>
    </lineage>
</organism>
<accession>A0A7C8YPF7</accession>
<reference evidence="1" key="1">
    <citation type="journal article" date="2013" name="J. Plant Res.">
        <title>Effect of fungi and light on seed germination of three Opuntia species from semiarid lands of central Mexico.</title>
        <authorList>
            <person name="Delgado-Sanchez P."/>
            <person name="Jimenez-Bremont J.F."/>
            <person name="Guerrero-Gonzalez Mde L."/>
            <person name="Flores J."/>
        </authorList>
    </citation>
    <scope>NUCLEOTIDE SEQUENCE</scope>
    <source>
        <tissue evidence="1">Cladode</tissue>
    </source>
</reference>
<name>A0A7C8YPF7_OPUST</name>
<dbReference type="AlphaFoldDB" id="A0A7C8YPF7"/>
<proteinExistence type="predicted"/>
<protein>
    <submittedName>
        <fullName evidence="1">Uncharacterized protein</fullName>
    </submittedName>
</protein>
<reference evidence="1" key="2">
    <citation type="submission" date="2020-07" db="EMBL/GenBank/DDBJ databases">
        <authorList>
            <person name="Vera ALvarez R."/>
            <person name="Arias-Moreno D.M."/>
            <person name="Jimenez-Jacinto V."/>
            <person name="Jimenez-Bremont J.F."/>
            <person name="Swaminathan K."/>
            <person name="Moose S.P."/>
            <person name="Guerrero-Gonzalez M.L."/>
            <person name="Marino-Ramirez L."/>
            <person name="Landsman D."/>
            <person name="Rodriguez-Kessler M."/>
            <person name="Delgado-Sanchez P."/>
        </authorList>
    </citation>
    <scope>NUCLEOTIDE SEQUENCE</scope>
    <source>
        <tissue evidence="1">Cladode</tissue>
    </source>
</reference>